<name>A0A6B8R8U3_9BACL</name>
<comment type="function">
    <text evidence="5">Methylates the class 1 translation termination release factors RF1/PrfA and RF2/PrfB on the glutamine residue of the universally conserved GGQ motif.</text>
</comment>
<dbReference type="PANTHER" id="PTHR18895:SF74">
    <property type="entry name" value="MTRF1L RELEASE FACTOR GLUTAMINE METHYLTRANSFERASE"/>
    <property type="match status" value="1"/>
</dbReference>
<accession>A0A6B8R8U3</accession>
<dbReference type="GO" id="GO:0003676">
    <property type="term" value="F:nucleic acid binding"/>
    <property type="evidence" value="ECO:0007669"/>
    <property type="project" value="InterPro"/>
</dbReference>
<dbReference type="RefSeq" id="WP_155698264.1">
    <property type="nucleotide sequence ID" value="NZ_CP034235.1"/>
</dbReference>
<evidence type="ECO:0000256" key="5">
    <source>
        <dbReference type="HAMAP-Rule" id="MF_02126"/>
    </source>
</evidence>
<dbReference type="GO" id="GO:0032259">
    <property type="term" value="P:methylation"/>
    <property type="evidence" value="ECO:0007669"/>
    <property type="project" value="UniProtKB-KW"/>
</dbReference>
<evidence type="ECO:0000256" key="1">
    <source>
        <dbReference type="ARBA" id="ARBA00022603"/>
    </source>
</evidence>
<evidence type="ECO:0000256" key="4">
    <source>
        <dbReference type="ARBA" id="ARBA00048391"/>
    </source>
</evidence>
<dbReference type="EMBL" id="CP034235">
    <property type="protein sequence ID" value="QGQ93461.1"/>
    <property type="molecule type" value="Genomic_DNA"/>
</dbReference>
<feature type="binding site" evidence="5">
    <location>
        <position position="151"/>
    </location>
    <ligand>
        <name>S-adenosyl-L-methionine</name>
        <dbReference type="ChEBI" id="CHEBI:59789"/>
    </ligand>
</feature>
<evidence type="ECO:0000256" key="2">
    <source>
        <dbReference type="ARBA" id="ARBA00022679"/>
    </source>
</evidence>
<dbReference type="KEGG" id="ppsc:EHS13_00215"/>
<gene>
    <name evidence="5 8" type="primary">prmC</name>
    <name evidence="8" type="ORF">EHS13_00215</name>
</gene>
<dbReference type="InterPro" id="IPR029063">
    <property type="entry name" value="SAM-dependent_MTases_sf"/>
</dbReference>
<evidence type="ECO:0000313" key="8">
    <source>
        <dbReference type="EMBL" id="QGQ93461.1"/>
    </source>
</evidence>
<dbReference type="Gene3D" id="1.10.8.10">
    <property type="entry name" value="DNA helicase RuvA subunit, C-terminal domain"/>
    <property type="match status" value="1"/>
</dbReference>
<protein>
    <recommendedName>
        <fullName evidence="5">Release factor glutamine methyltransferase</fullName>
        <shortName evidence="5">RF MTase</shortName>
        <ecNumber evidence="5">2.1.1.297</ecNumber>
    </recommendedName>
    <alternativeName>
        <fullName evidence="5">N5-glutamine methyltransferase PrmC</fullName>
    </alternativeName>
    <alternativeName>
        <fullName evidence="5">Protein-(glutamine-N5) MTase PrmC</fullName>
    </alternativeName>
    <alternativeName>
        <fullName evidence="5">Protein-glutamine N-methyltransferase PrmC</fullName>
    </alternativeName>
</protein>
<dbReference type="Proteomes" id="UP000426246">
    <property type="component" value="Chromosome"/>
</dbReference>
<reference evidence="9" key="1">
    <citation type="submission" date="2018-11" db="EMBL/GenBank/DDBJ databases">
        <title>Complete genome sequence of Paenibacillus sp. ML311-T8.</title>
        <authorList>
            <person name="Nam Y.-D."/>
            <person name="Kang J."/>
            <person name="Chung W.-H."/>
            <person name="Park Y.S."/>
        </authorList>
    </citation>
    <scope>NUCLEOTIDE SEQUENCE [LARGE SCALE GENOMIC DNA]</scope>
    <source>
        <strain evidence="9">ML311-T8</strain>
    </source>
</reference>
<feature type="binding site" evidence="5">
    <location>
        <position position="197"/>
    </location>
    <ligand>
        <name>S-adenosyl-L-methionine</name>
        <dbReference type="ChEBI" id="CHEBI:59789"/>
    </ligand>
</feature>
<dbReference type="Pfam" id="PF05175">
    <property type="entry name" value="MTS"/>
    <property type="match status" value="1"/>
</dbReference>
<feature type="domain" description="Methyltransferase small" evidence="6">
    <location>
        <begin position="102"/>
        <end position="205"/>
    </location>
</feature>
<feature type="binding site" evidence="5">
    <location>
        <begin position="128"/>
        <end position="132"/>
    </location>
    <ligand>
        <name>S-adenosyl-L-methionine</name>
        <dbReference type="ChEBI" id="CHEBI:59789"/>
    </ligand>
</feature>
<dbReference type="Gene3D" id="3.40.50.150">
    <property type="entry name" value="Vaccinia Virus protein VP39"/>
    <property type="match status" value="1"/>
</dbReference>
<dbReference type="InterPro" id="IPR007848">
    <property type="entry name" value="Small_mtfrase_dom"/>
</dbReference>
<dbReference type="SUPFAM" id="SSF53335">
    <property type="entry name" value="S-adenosyl-L-methionine-dependent methyltransferases"/>
    <property type="match status" value="1"/>
</dbReference>
<dbReference type="NCBIfam" id="TIGR03534">
    <property type="entry name" value="RF_mod_PrmC"/>
    <property type="match status" value="1"/>
</dbReference>
<dbReference type="HAMAP" id="MF_02126">
    <property type="entry name" value="RF_methyltr_PrmC"/>
    <property type="match status" value="1"/>
</dbReference>
<evidence type="ECO:0000259" key="6">
    <source>
        <dbReference type="Pfam" id="PF05175"/>
    </source>
</evidence>
<dbReference type="PROSITE" id="PS00092">
    <property type="entry name" value="N6_MTASE"/>
    <property type="match status" value="1"/>
</dbReference>
<dbReference type="OrthoDB" id="9800643at2"/>
<comment type="similarity">
    <text evidence="5">Belongs to the protein N5-glutamine methyltransferase family. PrmC subfamily.</text>
</comment>
<dbReference type="InterPro" id="IPR019874">
    <property type="entry name" value="RF_methyltr_PrmC"/>
</dbReference>
<dbReference type="Pfam" id="PF17827">
    <property type="entry name" value="PrmC_N"/>
    <property type="match status" value="1"/>
</dbReference>
<dbReference type="EC" id="2.1.1.297" evidence="5"/>
<feature type="binding site" evidence="5">
    <location>
        <begin position="197"/>
        <end position="200"/>
    </location>
    <ligand>
        <name>substrate</name>
    </ligand>
</feature>
<proteinExistence type="inferred from homology"/>
<evidence type="ECO:0000259" key="7">
    <source>
        <dbReference type="Pfam" id="PF17827"/>
    </source>
</evidence>
<organism evidence="8 9">
    <name type="scientific">Paenibacillus psychroresistens</name>
    <dbReference type="NCBI Taxonomy" id="1778678"/>
    <lineage>
        <taxon>Bacteria</taxon>
        <taxon>Bacillati</taxon>
        <taxon>Bacillota</taxon>
        <taxon>Bacilli</taxon>
        <taxon>Bacillales</taxon>
        <taxon>Paenibacillaceae</taxon>
        <taxon>Paenibacillus</taxon>
    </lineage>
</organism>
<dbReference type="GO" id="GO:0102559">
    <property type="term" value="F:peptide chain release factor N(5)-glutamine methyltransferase activity"/>
    <property type="evidence" value="ECO:0007669"/>
    <property type="project" value="UniProtKB-EC"/>
</dbReference>
<keyword evidence="1 5" id="KW-0489">Methyltransferase</keyword>
<sequence length="293" mass="32601">MNGQPMTAREAYIEASSFLRLRQVPDAAICVELLLQHLMQWDRSTMLMRFEEPFPQAKMSEWLLLVERKAAGEPVQYIIGEQEFYGLPFQVNAAVLIPRPETELLVEQVVKRGNELWPGGAPKLVDIGSGSGAIPITIAVQCPLWQISSSDISLAALEVARANAELNGVAAKINFSQSDLLDVYIQEQQQIDILVSNPPYIASGDIEELQREVKSFEPRLALDGGADGLILYRRMCEQLMQLPAFPRLVAFEVGQGQTEAVSQMLADLQNWEQIEVIVDYAGIARHVIAVKKL</sequence>
<keyword evidence="2 5" id="KW-0808">Transferase</keyword>
<dbReference type="InterPro" id="IPR004556">
    <property type="entry name" value="HemK-like"/>
</dbReference>
<comment type="catalytic activity">
    <reaction evidence="4 5">
        <text>L-glutaminyl-[peptide chain release factor] + S-adenosyl-L-methionine = N(5)-methyl-L-glutaminyl-[peptide chain release factor] + S-adenosyl-L-homocysteine + H(+)</text>
        <dbReference type="Rhea" id="RHEA:42896"/>
        <dbReference type="Rhea" id="RHEA-COMP:10271"/>
        <dbReference type="Rhea" id="RHEA-COMP:10272"/>
        <dbReference type="ChEBI" id="CHEBI:15378"/>
        <dbReference type="ChEBI" id="CHEBI:30011"/>
        <dbReference type="ChEBI" id="CHEBI:57856"/>
        <dbReference type="ChEBI" id="CHEBI:59789"/>
        <dbReference type="ChEBI" id="CHEBI:61891"/>
        <dbReference type="EC" id="2.1.1.297"/>
    </reaction>
</comment>
<keyword evidence="3 5" id="KW-0949">S-adenosyl-L-methionine</keyword>
<dbReference type="NCBIfam" id="TIGR00536">
    <property type="entry name" value="hemK_fam"/>
    <property type="match status" value="1"/>
</dbReference>
<feature type="domain" description="Release factor glutamine methyltransferase N-terminal" evidence="7">
    <location>
        <begin position="10"/>
        <end position="80"/>
    </location>
</feature>
<dbReference type="PANTHER" id="PTHR18895">
    <property type="entry name" value="HEMK METHYLTRANSFERASE"/>
    <property type="match status" value="1"/>
</dbReference>
<dbReference type="AlphaFoldDB" id="A0A6B8R8U3"/>
<dbReference type="InterPro" id="IPR050320">
    <property type="entry name" value="N5-glutamine_MTase"/>
</dbReference>
<evidence type="ECO:0000256" key="3">
    <source>
        <dbReference type="ARBA" id="ARBA00022691"/>
    </source>
</evidence>
<dbReference type="CDD" id="cd02440">
    <property type="entry name" value="AdoMet_MTases"/>
    <property type="match status" value="1"/>
</dbReference>
<evidence type="ECO:0000313" key="9">
    <source>
        <dbReference type="Proteomes" id="UP000426246"/>
    </source>
</evidence>
<dbReference type="InterPro" id="IPR040758">
    <property type="entry name" value="PrmC_N"/>
</dbReference>
<dbReference type="InterPro" id="IPR002052">
    <property type="entry name" value="DNA_methylase_N6_adenine_CS"/>
</dbReference>
<keyword evidence="9" id="KW-1185">Reference proteome</keyword>
<comment type="caution">
    <text evidence="5">Lacks conserved residue(s) required for the propagation of feature annotation.</text>
</comment>